<feature type="domain" description="PAC" evidence="4">
    <location>
        <begin position="121"/>
        <end position="172"/>
    </location>
</feature>
<proteinExistence type="predicted"/>
<evidence type="ECO:0000259" key="4">
    <source>
        <dbReference type="PROSITE" id="PS50113"/>
    </source>
</evidence>
<dbReference type="Pfam" id="PF01740">
    <property type="entry name" value="STAS"/>
    <property type="match status" value="1"/>
</dbReference>
<accession>A0A0K1EKI4</accession>
<dbReference type="SUPFAM" id="SSF55785">
    <property type="entry name" value="PYP-like sensor domain (PAS domain)"/>
    <property type="match status" value="2"/>
</dbReference>
<dbReference type="SUPFAM" id="SSF52091">
    <property type="entry name" value="SpoIIaa-like"/>
    <property type="match status" value="1"/>
</dbReference>
<reference evidence="6 7" key="1">
    <citation type="submission" date="2015-07" db="EMBL/GenBank/DDBJ databases">
        <title>Genome analysis of myxobacterium Chondromyces crocatus Cm c5 reveals a high potential for natural compound synthesis and the genetic basis for the loss of fruiting body formation.</title>
        <authorList>
            <person name="Zaburannyi N."/>
            <person name="Bunk B."/>
            <person name="Maier J."/>
            <person name="Overmann J."/>
            <person name="Mueller R."/>
        </authorList>
    </citation>
    <scope>NUCLEOTIDE SEQUENCE [LARGE SCALE GENOMIC DNA]</scope>
    <source>
        <strain evidence="6 7">Cm c5</strain>
    </source>
</reference>
<dbReference type="NCBIfam" id="TIGR00229">
    <property type="entry name" value="sensory_box"/>
    <property type="match status" value="1"/>
</dbReference>
<dbReference type="CDD" id="cd00130">
    <property type="entry name" value="PAS"/>
    <property type="match status" value="1"/>
</dbReference>
<organism evidence="6 7">
    <name type="scientific">Chondromyces crocatus</name>
    <dbReference type="NCBI Taxonomy" id="52"/>
    <lineage>
        <taxon>Bacteria</taxon>
        <taxon>Pseudomonadati</taxon>
        <taxon>Myxococcota</taxon>
        <taxon>Polyangia</taxon>
        <taxon>Polyangiales</taxon>
        <taxon>Polyangiaceae</taxon>
        <taxon>Chondromyces</taxon>
    </lineage>
</organism>
<feature type="domain" description="PAS" evidence="3">
    <location>
        <begin position="173"/>
        <end position="227"/>
    </location>
</feature>
<dbReference type="PANTHER" id="PTHR33745">
    <property type="entry name" value="RSBT ANTAGONIST PROTEIN RSBS-RELATED"/>
    <property type="match status" value="1"/>
</dbReference>
<dbReference type="Pfam" id="PF08448">
    <property type="entry name" value="PAS_4"/>
    <property type="match status" value="2"/>
</dbReference>
<dbReference type="InterPro" id="IPR000014">
    <property type="entry name" value="PAS"/>
</dbReference>
<evidence type="ECO:0000259" key="5">
    <source>
        <dbReference type="PROSITE" id="PS50801"/>
    </source>
</evidence>
<feature type="domain" description="STAS" evidence="5">
    <location>
        <begin position="314"/>
        <end position="425"/>
    </location>
</feature>
<dbReference type="InterPro" id="IPR002645">
    <property type="entry name" value="STAS_dom"/>
</dbReference>
<protein>
    <recommendedName>
        <fullName evidence="8">Anti-anti-sigma factor</fullName>
    </recommendedName>
</protein>
<keyword evidence="7" id="KW-1185">Reference proteome</keyword>
<dbReference type="InterPro" id="IPR036513">
    <property type="entry name" value="STAS_dom_sf"/>
</dbReference>
<dbReference type="InterPro" id="IPR035965">
    <property type="entry name" value="PAS-like_dom_sf"/>
</dbReference>
<evidence type="ECO:0008006" key="8">
    <source>
        <dbReference type="Google" id="ProtNLM"/>
    </source>
</evidence>
<keyword evidence="2" id="KW-0175">Coiled coil</keyword>
<dbReference type="RefSeq" id="WP_050433179.1">
    <property type="nucleotide sequence ID" value="NZ_CP012159.1"/>
</dbReference>
<dbReference type="Gene3D" id="3.30.450.20">
    <property type="entry name" value="PAS domain"/>
    <property type="match status" value="2"/>
</dbReference>
<dbReference type="PROSITE" id="PS50801">
    <property type="entry name" value="STAS"/>
    <property type="match status" value="1"/>
</dbReference>
<dbReference type="InterPro" id="IPR000700">
    <property type="entry name" value="PAS-assoc_C"/>
</dbReference>
<gene>
    <name evidence="6" type="ORF">CMC5_055790</name>
</gene>
<dbReference type="InterPro" id="IPR051932">
    <property type="entry name" value="Bact_StressResp_Reg"/>
</dbReference>
<evidence type="ECO:0000259" key="3">
    <source>
        <dbReference type="PROSITE" id="PS50112"/>
    </source>
</evidence>
<dbReference type="AlphaFoldDB" id="A0A0K1EKI4"/>
<dbReference type="Proteomes" id="UP000067626">
    <property type="component" value="Chromosome"/>
</dbReference>
<dbReference type="KEGG" id="ccro:CMC5_055790"/>
<dbReference type="PANTHER" id="PTHR33745:SF3">
    <property type="entry name" value="RSBT CO-ANTAGONIST PROTEIN RSBRC"/>
    <property type="match status" value="1"/>
</dbReference>
<dbReference type="Gene3D" id="3.30.750.24">
    <property type="entry name" value="STAS domain"/>
    <property type="match status" value="1"/>
</dbReference>
<dbReference type="PROSITE" id="PS50113">
    <property type="entry name" value="PAC"/>
    <property type="match status" value="2"/>
</dbReference>
<feature type="coiled-coil region" evidence="2">
    <location>
        <begin position="288"/>
        <end position="315"/>
    </location>
</feature>
<dbReference type="EMBL" id="CP012159">
    <property type="protein sequence ID" value="AKT41379.1"/>
    <property type="molecule type" value="Genomic_DNA"/>
</dbReference>
<dbReference type="OrthoDB" id="6231at2"/>
<dbReference type="PROSITE" id="PS50112">
    <property type="entry name" value="PAS"/>
    <property type="match status" value="1"/>
</dbReference>
<evidence type="ECO:0000256" key="2">
    <source>
        <dbReference type="SAM" id="Coils"/>
    </source>
</evidence>
<sequence length="431" mass="47584">MLTEEPTYDVLKAENEFLRARVVELERALGECEELTEHERRVPYRKIFDALPVSLGVYRRDGLNVAMNASSLELIGGVREDIIGKFNIVSDPSSITAGFVQNFERAAEQGKKITMPPCAYDTTGSSLATVDERVVWTETTYVPIHGDKGVEFLVECNVDVTDRQRTQRALEEKHALIQTLIDNAPMSIFASNLEGQVTLVNRRCAEALRIPPQEILGKTARELLPPEMARTSIAQDLEVIEKQAAIEWEQEQMLADRPGDLILTKFPLRDASNRINGVCGISIDVTERKRAEADNRRLQEEIIRIQEENLRALSTPLIPIADRVVVMPLIGSVNDARAQQVMETLLDGVTRHQATIAILDVTGVPIIDSHAADALLKAAQAVSLLGARIVITGIRPEIARTLVELGADLHGVVVLSTLKSAVAHALRGHIR</sequence>
<dbReference type="CDD" id="cd07041">
    <property type="entry name" value="STAS_RsbR_RsbS_like"/>
    <property type="match status" value="1"/>
</dbReference>
<evidence type="ECO:0000256" key="1">
    <source>
        <dbReference type="ARBA" id="ARBA00022553"/>
    </source>
</evidence>
<dbReference type="SMART" id="SM00091">
    <property type="entry name" value="PAS"/>
    <property type="match status" value="2"/>
</dbReference>
<dbReference type="InterPro" id="IPR013656">
    <property type="entry name" value="PAS_4"/>
</dbReference>
<keyword evidence="1" id="KW-0597">Phosphoprotein</keyword>
<evidence type="ECO:0000313" key="6">
    <source>
        <dbReference type="EMBL" id="AKT41379.1"/>
    </source>
</evidence>
<dbReference type="STRING" id="52.CMC5_055790"/>
<feature type="domain" description="PAC" evidence="4">
    <location>
        <begin position="233"/>
        <end position="297"/>
    </location>
</feature>
<name>A0A0K1EKI4_CHOCO</name>
<feature type="coiled-coil region" evidence="2">
    <location>
        <begin position="8"/>
        <end position="35"/>
    </location>
</feature>
<evidence type="ECO:0000313" key="7">
    <source>
        <dbReference type="Proteomes" id="UP000067626"/>
    </source>
</evidence>